<protein>
    <submittedName>
        <fullName evidence="8">TIGR00255 family protein</fullName>
    </submittedName>
</protein>
<evidence type="ECO:0000313" key="9">
    <source>
        <dbReference type="Proteomes" id="UP000198948"/>
    </source>
</evidence>
<gene>
    <name evidence="8" type="ORF">SAMN04488559_103148</name>
</gene>
<dbReference type="InterPro" id="IPR013551">
    <property type="entry name" value="YicC-like_C"/>
</dbReference>
<feature type="domain" description="Endoribonuclease YicC-like C-terminal" evidence="7">
    <location>
        <begin position="175"/>
        <end position="293"/>
    </location>
</feature>
<evidence type="ECO:0000259" key="7">
    <source>
        <dbReference type="Pfam" id="PF08340"/>
    </source>
</evidence>
<dbReference type="RefSeq" id="WP_092650641.1">
    <property type="nucleotide sequence ID" value="NZ_FOHA01000003.1"/>
</dbReference>
<evidence type="ECO:0000256" key="5">
    <source>
        <dbReference type="ARBA" id="ARBA00035648"/>
    </source>
</evidence>
<comment type="cofactor">
    <cofactor evidence="1">
        <name>a divalent metal cation</name>
        <dbReference type="ChEBI" id="CHEBI:60240"/>
    </cofactor>
</comment>
<evidence type="ECO:0000256" key="4">
    <source>
        <dbReference type="ARBA" id="ARBA00022801"/>
    </source>
</evidence>
<feature type="domain" description="Endoribonuclease YicC-like N-terminal" evidence="6">
    <location>
        <begin position="1"/>
        <end position="157"/>
    </location>
</feature>
<organism evidence="8 9">
    <name type="scientific">Isobaculum melis</name>
    <dbReference type="NCBI Taxonomy" id="142588"/>
    <lineage>
        <taxon>Bacteria</taxon>
        <taxon>Bacillati</taxon>
        <taxon>Bacillota</taxon>
        <taxon>Bacilli</taxon>
        <taxon>Lactobacillales</taxon>
        <taxon>Carnobacteriaceae</taxon>
        <taxon>Isobaculum</taxon>
    </lineage>
</organism>
<dbReference type="Pfam" id="PF08340">
    <property type="entry name" value="YicC-like_C"/>
    <property type="match status" value="1"/>
</dbReference>
<dbReference type="GO" id="GO:0004521">
    <property type="term" value="F:RNA endonuclease activity"/>
    <property type="evidence" value="ECO:0007669"/>
    <property type="project" value="InterPro"/>
</dbReference>
<sequence>MKSMTAYGSGFAENETYQVEVEIKSVNHRFIEILFRMPKEMISFETILRQLTKNQLTRGRVEIFVHLTKNRLNKKSLTVEWHLLDQYVEMIGEANQRYQHQKIDFTNTLAGLLNNQYFMSIEDTAMVADDIEALLLTATEEALAQHILMRNKEGALLMRVIATHLADFQAALEIVKKEMPHFEAHYRQRLETKMKEVVGNLIDEPRLLTELAIFLEKADIQEEVTRLDSHIQQLMDIFQEEEPIGRKLDFLIQEMNREVNTIGSKSTVLSITNAVVTMKTELEKMREQIQNIE</sequence>
<keyword evidence="9" id="KW-1185">Reference proteome</keyword>
<keyword evidence="4" id="KW-0378">Hydrolase</keyword>
<dbReference type="NCBIfam" id="TIGR00255">
    <property type="entry name" value="YicC/YloC family endoribonuclease"/>
    <property type="match status" value="1"/>
</dbReference>
<dbReference type="InterPro" id="IPR005229">
    <property type="entry name" value="YicC/YloC-like"/>
</dbReference>
<dbReference type="EMBL" id="FOHA01000003">
    <property type="protein sequence ID" value="SER69475.1"/>
    <property type="molecule type" value="Genomic_DNA"/>
</dbReference>
<dbReference type="PANTHER" id="PTHR30636">
    <property type="entry name" value="UPF0701 PROTEIN YICC"/>
    <property type="match status" value="1"/>
</dbReference>
<dbReference type="AlphaFoldDB" id="A0A1H9RAA0"/>
<keyword evidence="2" id="KW-0540">Nuclease</keyword>
<evidence type="ECO:0000313" key="8">
    <source>
        <dbReference type="EMBL" id="SER69475.1"/>
    </source>
</evidence>
<proteinExistence type="inferred from homology"/>
<keyword evidence="3" id="KW-0255">Endonuclease</keyword>
<evidence type="ECO:0000256" key="3">
    <source>
        <dbReference type="ARBA" id="ARBA00022759"/>
    </source>
</evidence>
<reference evidence="8 9" key="1">
    <citation type="submission" date="2016-10" db="EMBL/GenBank/DDBJ databases">
        <authorList>
            <person name="de Groot N.N."/>
        </authorList>
    </citation>
    <scope>NUCLEOTIDE SEQUENCE [LARGE SCALE GENOMIC DNA]</scope>
    <source>
        <strain evidence="8 9">DSM 13760</strain>
    </source>
</reference>
<name>A0A1H9RAA0_9LACT</name>
<dbReference type="Proteomes" id="UP000198948">
    <property type="component" value="Unassembled WGS sequence"/>
</dbReference>
<evidence type="ECO:0000256" key="1">
    <source>
        <dbReference type="ARBA" id="ARBA00001968"/>
    </source>
</evidence>
<dbReference type="GO" id="GO:0016787">
    <property type="term" value="F:hydrolase activity"/>
    <property type="evidence" value="ECO:0007669"/>
    <property type="project" value="UniProtKB-KW"/>
</dbReference>
<dbReference type="OrthoDB" id="9771229at2"/>
<dbReference type="PANTHER" id="PTHR30636:SF3">
    <property type="entry name" value="UPF0701 PROTEIN YICC"/>
    <property type="match status" value="1"/>
</dbReference>
<evidence type="ECO:0000259" key="6">
    <source>
        <dbReference type="Pfam" id="PF03755"/>
    </source>
</evidence>
<comment type="similarity">
    <text evidence="5">Belongs to the YicC/YloC family.</text>
</comment>
<dbReference type="InterPro" id="IPR013527">
    <property type="entry name" value="YicC-like_N"/>
</dbReference>
<dbReference type="STRING" id="142588.SAMN04488559_103148"/>
<evidence type="ECO:0000256" key="2">
    <source>
        <dbReference type="ARBA" id="ARBA00022722"/>
    </source>
</evidence>
<accession>A0A1H9RAA0</accession>
<dbReference type="Pfam" id="PF03755">
    <property type="entry name" value="YicC-like_N"/>
    <property type="match status" value="1"/>
</dbReference>